<dbReference type="Proteomes" id="UP001154240">
    <property type="component" value="Unassembled WGS sequence"/>
</dbReference>
<feature type="transmembrane region" description="Helical" evidence="8">
    <location>
        <begin position="221"/>
        <end position="246"/>
    </location>
</feature>
<dbReference type="InterPro" id="IPR014755">
    <property type="entry name" value="Cu-Rt/internalin_Ig-like"/>
</dbReference>
<feature type="transmembrane region" description="Helical" evidence="8">
    <location>
        <begin position="294"/>
        <end position="314"/>
    </location>
</feature>
<feature type="transmembrane region" description="Helical" evidence="8">
    <location>
        <begin position="162"/>
        <end position="181"/>
    </location>
</feature>
<keyword evidence="3 8" id="KW-0812">Transmembrane</keyword>
<dbReference type="PANTHER" id="PTHR30335">
    <property type="entry name" value="INTEGRAL MEMBRANE PROTEIN OF SOXR-REDUCING COMPLEX"/>
    <property type="match status" value="1"/>
</dbReference>
<evidence type="ECO:0000256" key="8">
    <source>
        <dbReference type="SAM" id="Phobius"/>
    </source>
</evidence>
<feature type="signal peptide" evidence="9">
    <location>
        <begin position="1"/>
        <end position="25"/>
    </location>
</feature>
<accession>A0A9X4RKE4</accession>
<feature type="transmembrane region" description="Helical" evidence="8">
    <location>
        <begin position="122"/>
        <end position="141"/>
    </location>
</feature>
<organism evidence="10 11">
    <name type="scientific">Thiovibrio frasassiensis</name>
    <dbReference type="NCBI Taxonomy" id="2984131"/>
    <lineage>
        <taxon>Bacteria</taxon>
        <taxon>Pseudomonadati</taxon>
        <taxon>Thermodesulfobacteriota</taxon>
        <taxon>Desulfobulbia</taxon>
        <taxon>Desulfobulbales</taxon>
        <taxon>Thiovibrionaceae</taxon>
        <taxon>Thiovibrio</taxon>
    </lineage>
</organism>
<dbReference type="EMBL" id="JAPHEH010000001">
    <property type="protein sequence ID" value="MDG4474966.1"/>
    <property type="molecule type" value="Genomic_DNA"/>
</dbReference>
<reference evidence="10" key="1">
    <citation type="journal article" date="2022" name="bioRxiv">
        <title>Thiovibrio frasassiensisgen. nov., sp. nov., an autotrophic, elemental sulfur disproportionating bacterium isolated from sulfidic karst sediment, and proposal of Thiovibrionaceae fam. nov.</title>
        <authorList>
            <person name="Aronson H."/>
            <person name="Thomas C."/>
            <person name="Bhattacharyya M."/>
            <person name="Eckstein S."/>
            <person name="Jensen S."/>
            <person name="Barco R."/>
            <person name="Macalady J."/>
            <person name="Amend J."/>
        </authorList>
    </citation>
    <scope>NUCLEOTIDE SEQUENCE</scope>
    <source>
        <strain evidence="10">RS19-109</strain>
    </source>
</reference>
<dbReference type="GO" id="GO:0005886">
    <property type="term" value="C:plasma membrane"/>
    <property type="evidence" value="ECO:0007669"/>
    <property type="project" value="TreeGrafter"/>
</dbReference>
<sequence length="315" mass="34548">MKTITIKRILLSLVLLLSLPLPAQAQELIAGKSFGKAKNEMVVTFAAPVDRAVVEDPANYQVYEEQDPDIKLELAKVVLADDQKTATLSFKEPLNARLPHVVTIKSLDESGAAATFKVMKPYLGYLLSILVSALLINNFVFTKYLGLCVFFGTSKRKDTAKGMGLTFTMVIVVSAIMSWFFYQFILKPYDLNFLQIVVFIGLVSLTVQAVDTVLRKVNPALFNAFGVYLVLVIANCVIIAVPLILADNEYNFLESFMLALGAGGGFLLALYLMSSVRERMELANIPTTFKGVPIAFIVAGQFALAFLGFSGLTLF</sequence>
<gene>
    <name evidence="10" type="ORF">OLX77_02170</name>
</gene>
<feature type="transmembrane region" description="Helical" evidence="8">
    <location>
        <begin position="193"/>
        <end position="214"/>
    </location>
</feature>
<keyword evidence="7 8" id="KW-0472">Membrane</keyword>
<keyword evidence="4 9" id="KW-0732">Signal</keyword>
<dbReference type="RefSeq" id="WP_307631943.1">
    <property type="nucleotide sequence ID" value="NZ_JAPHEH010000001.1"/>
</dbReference>
<comment type="caution">
    <text evidence="10">The sequence shown here is derived from an EMBL/GenBank/DDBJ whole genome shotgun (WGS) entry which is preliminary data.</text>
</comment>
<evidence type="ECO:0000256" key="3">
    <source>
        <dbReference type="ARBA" id="ARBA00022692"/>
    </source>
</evidence>
<keyword evidence="5" id="KW-1278">Translocase</keyword>
<evidence type="ECO:0000256" key="9">
    <source>
        <dbReference type="SAM" id="SignalP"/>
    </source>
</evidence>
<evidence type="ECO:0000313" key="10">
    <source>
        <dbReference type="EMBL" id="MDG4474966.1"/>
    </source>
</evidence>
<keyword evidence="11" id="KW-1185">Reference proteome</keyword>
<dbReference type="AlphaFoldDB" id="A0A9X4RKE4"/>
<evidence type="ECO:0000256" key="1">
    <source>
        <dbReference type="ARBA" id="ARBA00004127"/>
    </source>
</evidence>
<feature type="transmembrane region" description="Helical" evidence="8">
    <location>
        <begin position="252"/>
        <end position="273"/>
    </location>
</feature>
<evidence type="ECO:0000313" key="11">
    <source>
        <dbReference type="Proteomes" id="UP001154240"/>
    </source>
</evidence>
<dbReference type="Pfam" id="PF02508">
    <property type="entry name" value="Rnf-Nqr"/>
    <property type="match status" value="1"/>
</dbReference>
<dbReference type="Gene3D" id="2.60.40.1220">
    <property type="match status" value="1"/>
</dbReference>
<feature type="chain" id="PRO_5040950720" evidence="9">
    <location>
        <begin position="26"/>
        <end position="315"/>
    </location>
</feature>
<dbReference type="InterPro" id="IPR003667">
    <property type="entry name" value="NqrDE/RnfAE"/>
</dbReference>
<evidence type="ECO:0000256" key="2">
    <source>
        <dbReference type="ARBA" id="ARBA00022448"/>
    </source>
</evidence>
<keyword evidence="6 8" id="KW-1133">Transmembrane helix</keyword>
<dbReference type="InterPro" id="IPR050133">
    <property type="entry name" value="NqrDE/RnfAE_oxidrdctase"/>
</dbReference>
<proteinExistence type="predicted"/>
<evidence type="ECO:0000256" key="4">
    <source>
        <dbReference type="ARBA" id="ARBA00022729"/>
    </source>
</evidence>
<keyword evidence="2" id="KW-0813">Transport</keyword>
<comment type="subcellular location">
    <subcellularLocation>
        <location evidence="1">Endomembrane system</location>
        <topology evidence="1">Multi-pass membrane protein</topology>
    </subcellularLocation>
</comment>
<dbReference type="GO" id="GO:0012505">
    <property type="term" value="C:endomembrane system"/>
    <property type="evidence" value="ECO:0007669"/>
    <property type="project" value="UniProtKB-SubCell"/>
</dbReference>
<protein>
    <submittedName>
        <fullName evidence="10">NADH-quinone reductase</fullName>
    </submittedName>
</protein>
<evidence type="ECO:0000256" key="5">
    <source>
        <dbReference type="ARBA" id="ARBA00022967"/>
    </source>
</evidence>
<evidence type="ECO:0000256" key="7">
    <source>
        <dbReference type="ARBA" id="ARBA00023136"/>
    </source>
</evidence>
<evidence type="ECO:0000256" key="6">
    <source>
        <dbReference type="ARBA" id="ARBA00022989"/>
    </source>
</evidence>
<dbReference type="PANTHER" id="PTHR30335:SF0">
    <property type="entry name" value="ION-TRANSLOCATING OXIDOREDUCTASE COMPLEX SUBUNIT A"/>
    <property type="match status" value="1"/>
</dbReference>
<name>A0A9X4RKE4_9BACT</name>
<reference evidence="10" key="2">
    <citation type="submission" date="2022-10" db="EMBL/GenBank/DDBJ databases">
        <authorList>
            <person name="Aronson H.S."/>
        </authorList>
    </citation>
    <scope>NUCLEOTIDE SEQUENCE</scope>
    <source>
        <strain evidence="10">RS19-109</strain>
    </source>
</reference>